<evidence type="ECO:0000256" key="11">
    <source>
        <dbReference type="ARBA" id="ARBA00023033"/>
    </source>
</evidence>
<evidence type="ECO:0000256" key="6">
    <source>
        <dbReference type="ARBA" id="ARBA00022723"/>
    </source>
</evidence>
<keyword evidence="15" id="KW-1185">Reference proteome</keyword>
<keyword evidence="8" id="KW-0492">Microsome</keyword>
<evidence type="ECO:0000256" key="13">
    <source>
        <dbReference type="SAM" id="Phobius"/>
    </source>
</evidence>
<accession>A0A6G0YGB4</accession>
<dbReference type="GO" id="GO:0005789">
    <property type="term" value="C:endoplasmic reticulum membrane"/>
    <property type="evidence" value="ECO:0007669"/>
    <property type="project" value="UniProtKB-SubCell"/>
</dbReference>
<keyword evidence="5" id="KW-0349">Heme</keyword>
<dbReference type="GO" id="GO:0005506">
    <property type="term" value="F:iron ion binding"/>
    <property type="evidence" value="ECO:0007669"/>
    <property type="project" value="InterPro"/>
</dbReference>
<dbReference type="InterPro" id="IPR050476">
    <property type="entry name" value="Insect_CytP450_Detox"/>
</dbReference>
<evidence type="ECO:0000256" key="7">
    <source>
        <dbReference type="ARBA" id="ARBA00022824"/>
    </source>
</evidence>
<dbReference type="GO" id="GO:0004497">
    <property type="term" value="F:monooxygenase activity"/>
    <property type="evidence" value="ECO:0007669"/>
    <property type="project" value="UniProtKB-KW"/>
</dbReference>
<evidence type="ECO:0000313" key="15">
    <source>
        <dbReference type="Proteomes" id="UP000478052"/>
    </source>
</evidence>
<organism evidence="14 15">
    <name type="scientific">Aphis craccivora</name>
    <name type="common">Cowpea aphid</name>
    <dbReference type="NCBI Taxonomy" id="307492"/>
    <lineage>
        <taxon>Eukaryota</taxon>
        <taxon>Metazoa</taxon>
        <taxon>Ecdysozoa</taxon>
        <taxon>Arthropoda</taxon>
        <taxon>Hexapoda</taxon>
        <taxon>Insecta</taxon>
        <taxon>Pterygota</taxon>
        <taxon>Neoptera</taxon>
        <taxon>Paraneoptera</taxon>
        <taxon>Hemiptera</taxon>
        <taxon>Sternorrhyncha</taxon>
        <taxon>Aphidomorpha</taxon>
        <taxon>Aphidoidea</taxon>
        <taxon>Aphididae</taxon>
        <taxon>Aphidini</taxon>
        <taxon>Aphis</taxon>
        <taxon>Aphis</taxon>
    </lineage>
</organism>
<evidence type="ECO:0000256" key="3">
    <source>
        <dbReference type="ARBA" id="ARBA00004406"/>
    </source>
</evidence>
<reference evidence="14 15" key="1">
    <citation type="submission" date="2019-08" db="EMBL/GenBank/DDBJ databases">
        <title>Whole genome of Aphis craccivora.</title>
        <authorList>
            <person name="Voronova N.V."/>
            <person name="Shulinski R.S."/>
            <person name="Bandarenka Y.V."/>
            <person name="Zhorov D.G."/>
            <person name="Warner D."/>
        </authorList>
    </citation>
    <scope>NUCLEOTIDE SEQUENCE [LARGE SCALE GENOMIC DNA]</scope>
    <source>
        <strain evidence="14">180601</strain>
        <tissue evidence="14">Whole Body</tissue>
    </source>
</reference>
<evidence type="ECO:0000256" key="9">
    <source>
        <dbReference type="ARBA" id="ARBA00023002"/>
    </source>
</evidence>
<dbReference type="OrthoDB" id="6629170at2759"/>
<dbReference type="InterPro" id="IPR036396">
    <property type="entry name" value="Cyt_P450_sf"/>
</dbReference>
<evidence type="ECO:0000256" key="12">
    <source>
        <dbReference type="ARBA" id="ARBA00023136"/>
    </source>
</evidence>
<comment type="cofactor">
    <cofactor evidence="1">
        <name>heme</name>
        <dbReference type="ChEBI" id="CHEBI:30413"/>
    </cofactor>
</comment>
<keyword evidence="7" id="KW-0256">Endoplasmic reticulum</keyword>
<dbReference type="PANTHER" id="PTHR24292">
    <property type="entry name" value="CYTOCHROME P450"/>
    <property type="match status" value="1"/>
</dbReference>
<comment type="subcellular location">
    <subcellularLocation>
        <location evidence="3">Endoplasmic reticulum membrane</location>
        <topology evidence="3">Peripheral membrane protein</topology>
    </subcellularLocation>
    <subcellularLocation>
        <location evidence="2">Microsome membrane</location>
        <topology evidence="2">Peripheral membrane protein</topology>
    </subcellularLocation>
</comment>
<evidence type="ECO:0000256" key="1">
    <source>
        <dbReference type="ARBA" id="ARBA00001971"/>
    </source>
</evidence>
<dbReference type="Pfam" id="PF00067">
    <property type="entry name" value="p450"/>
    <property type="match status" value="1"/>
</dbReference>
<keyword evidence="13" id="KW-1133">Transmembrane helix</keyword>
<gene>
    <name evidence="14" type="ORF">FWK35_00023902</name>
</gene>
<comment type="caution">
    <text evidence="14">The sequence shown here is derived from an EMBL/GenBank/DDBJ whole genome shotgun (WGS) entry which is preliminary data.</text>
</comment>
<evidence type="ECO:0000256" key="4">
    <source>
        <dbReference type="ARBA" id="ARBA00010617"/>
    </source>
</evidence>
<keyword evidence="11" id="KW-0503">Monooxygenase</keyword>
<name>A0A6G0YGB4_APHCR</name>
<dbReference type="AlphaFoldDB" id="A0A6G0YGB4"/>
<keyword evidence="10" id="KW-0408">Iron</keyword>
<dbReference type="Proteomes" id="UP000478052">
    <property type="component" value="Unassembled WGS sequence"/>
</dbReference>
<evidence type="ECO:0000256" key="5">
    <source>
        <dbReference type="ARBA" id="ARBA00022617"/>
    </source>
</evidence>
<dbReference type="GO" id="GO:0016705">
    <property type="term" value="F:oxidoreductase activity, acting on paired donors, with incorporation or reduction of molecular oxygen"/>
    <property type="evidence" value="ECO:0007669"/>
    <property type="project" value="InterPro"/>
</dbReference>
<dbReference type="SUPFAM" id="SSF48264">
    <property type="entry name" value="Cytochrome P450"/>
    <property type="match status" value="1"/>
</dbReference>
<dbReference type="Gene3D" id="1.10.630.10">
    <property type="entry name" value="Cytochrome P450"/>
    <property type="match status" value="1"/>
</dbReference>
<dbReference type="PANTHER" id="PTHR24292:SF45">
    <property type="entry name" value="CYTOCHROME P450 6G1-RELATED"/>
    <property type="match status" value="1"/>
</dbReference>
<evidence type="ECO:0000256" key="2">
    <source>
        <dbReference type="ARBA" id="ARBA00004174"/>
    </source>
</evidence>
<feature type="transmembrane region" description="Helical" evidence="13">
    <location>
        <begin position="6"/>
        <end position="28"/>
    </location>
</feature>
<comment type="similarity">
    <text evidence="4">Belongs to the cytochrome P450 family.</text>
</comment>
<dbReference type="EMBL" id="VUJU01004141">
    <property type="protein sequence ID" value="KAF0755429.1"/>
    <property type="molecule type" value="Genomic_DNA"/>
</dbReference>
<protein>
    <submittedName>
        <fullName evidence="14">Putative cytochrome P450 6a13 isoform X2</fullName>
    </submittedName>
</protein>
<dbReference type="InterPro" id="IPR001128">
    <property type="entry name" value="Cyt_P450"/>
</dbReference>
<keyword evidence="9" id="KW-0560">Oxidoreductase</keyword>
<dbReference type="GO" id="GO:0020037">
    <property type="term" value="F:heme binding"/>
    <property type="evidence" value="ECO:0007669"/>
    <property type="project" value="InterPro"/>
</dbReference>
<keyword evidence="12 13" id="KW-0472">Membrane</keyword>
<evidence type="ECO:0000313" key="14">
    <source>
        <dbReference type="EMBL" id="KAF0755429.1"/>
    </source>
</evidence>
<proteinExistence type="inferred from homology"/>
<keyword evidence="13" id="KW-0812">Transmembrane</keyword>
<sequence length="167" mass="19611">MISWTINFPFDSFTLICTTVIGVLFYYYSTSTYDKWKKANLPHTRPVPLFGNLFRMVLGFDSENETYDKIYKQFPDKKICGFYQMRTPYLMIRDSELINNVLIKDFAHFTDHGFEMDPSVNILGSSLFFTNGQKWKIMRQKMSPGFTSGKLKLMHSQIKECSKDMIN</sequence>
<keyword evidence="6" id="KW-0479">Metal-binding</keyword>
<evidence type="ECO:0000256" key="8">
    <source>
        <dbReference type="ARBA" id="ARBA00022848"/>
    </source>
</evidence>
<evidence type="ECO:0000256" key="10">
    <source>
        <dbReference type="ARBA" id="ARBA00023004"/>
    </source>
</evidence>